<dbReference type="EMBL" id="MHOT01000022">
    <property type="protein sequence ID" value="OGZ68452.1"/>
    <property type="molecule type" value="Genomic_DNA"/>
</dbReference>
<protein>
    <submittedName>
        <fullName evidence="1">Uncharacterized protein</fullName>
    </submittedName>
</protein>
<dbReference type="AlphaFoldDB" id="A0A1G2I0X0"/>
<proteinExistence type="predicted"/>
<sequence>MEFRLMDLDHSVYDIERLAEYVLLGFEDDEFSLIRKINQNDYPRFNLLVKILNGGDRGHHFSLYVENSPRPHDVMSKGPLIEKEIKRIKESLAKIQD</sequence>
<evidence type="ECO:0000313" key="1">
    <source>
        <dbReference type="EMBL" id="OGZ68452.1"/>
    </source>
</evidence>
<comment type="caution">
    <text evidence="1">The sequence shown here is derived from an EMBL/GenBank/DDBJ whole genome shotgun (WGS) entry which is preliminary data.</text>
</comment>
<reference evidence="1 2" key="1">
    <citation type="journal article" date="2016" name="Nat. Commun.">
        <title>Thousands of microbial genomes shed light on interconnected biogeochemical processes in an aquifer system.</title>
        <authorList>
            <person name="Anantharaman K."/>
            <person name="Brown C.T."/>
            <person name="Hug L.A."/>
            <person name="Sharon I."/>
            <person name="Castelle C.J."/>
            <person name="Probst A.J."/>
            <person name="Thomas B.C."/>
            <person name="Singh A."/>
            <person name="Wilkins M.J."/>
            <person name="Karaoz U."/>
            <person name="Brodie E.L."/>
            <person name="Williams K.H."/>
            <person name="Hubbard S.S."/>
            <person name="Banfield J.F."/>
        </authorList>
    </citation>
    <scope>NUCLEOTIDE SEQUENCE [LARGE SCALE GENOMIC DNA]</scope>
</reference>
<dbReference type="Proteomes" id="UP000178820">
    <property type="component" value="Unassembled WGS sequence"/>
</dbReference>
<evidence type="ECO:0000313" key="2">
    <source>
        <dbReference type="Proteomes" id="UP000178820"/>
    </source>
</evidence>
<accession>A0A1G2I0X0</accession>
<organism evidence="1 2">
    <name type="scientific">Candidatus Staskawiczbacteria bacterium RIFCSPHIGHO2_02_FULL_42_22</name>
    <dbReference type="NCBI Taxonomy" id="1802207"/>
    <lineage>
        <taxon>Bacteria</taxon>
        <taxon>Candidatus Staskawicziibacteriota</taxon>
    </lineage>
</organism>
<gene>
    <name evidence="1" type="ORF">A3D44_00725</name>
</gene>
<name>A0A1G2I0X0_9BACT</name>